<evidence type="ECO:0000259" key="2">
    <source>
        <dbReference type="Pfam" id="PF00582"/>
    </source>
</evidence>
<dbReference type="eggNOG" id="COG0589">
    <property type="taxonomic scope" value="Bacteria"/>
</dbReference>
<dbReference type="InterPro" id="IPR006016">
    <property type="entry name" value="UspA"/>
</dbReference>
<dbReference type="OrthoDB" id="5430193at2"/>
<dbReference type="Gene3D" id="3.40.50.620">
    <property type="entry name" value="HUPs"/>
    <property type="match status" value="2"/>
</dbReference>
<comment type="similarity">
    <text evidence="1">Belongs to the universal stress protein A family.</text>
</comment>
<reference evidence="3 4" key="1">
    <citation type="submission" date="2006-10" db="EMBL/GenBank/DDBJ databases">
        <title>Complete sequence of Syntrophobacter fumaroxidans MPOB.</title>
        <authorList>
            <consortium name="US DOE Joint Genome Institute"/>
            <person name="Copeland A."/>
            <person name="Lucas S."/>
            <person name="Lapidus A."/>
            <person name="Barry K."/>
            <person name="Detter J.C."/>
            <person name="Glavina del Rio T."/>
            <person name="Hammon N."/>
            <person name="Israni S."/>
            <person name="Pitluck S."/>
            <person name="Goltsman E.G."/>
            <person name="Martinez M."/>
            <person name="Schmutz J."/>
            <person name="Larimer F."/>
            <person name="Land M."/>
            <person name="Hauser L."/>
            <person name="Kyrpides N."/>
            <person name="Kim E."/>
            <person name="Boone D.R."/>
            <person name="Brockman F."/>
            <person name="Culley D."/>
            <person name="Ferry J."/>
            <person name="Gunsalus R."/>
            <person name="McInerney M.J."/>
            <person name="Morrison M."/>
            <person name="Plugge C."/>
            <person name="Rohlin L."/>
            <person name="Scholten J."/>
            <person name="Sieber J."/>
            <person name="Stams A.J.M."/>
            <person name="Worm P."/>
            <person name="Henstra A.M."/>
            <person name="Richardson P."/>
        </authorList>
    </citation>
    <scope>NUCLEOTIDE SEQUENCE [LARGE SCALE GENOMIC DNA]</scope>
    <source>
        <strain evidence="4">DSM 10017 / MPOB</strain>
    </source>
</reference>
<proteinExistence type="inferred from homology"/>
<gene>
    <name evidence="3" type="ordered locus">Sfum_1790</name>
</gene>
<feature type="domain" description="UspA" evidence="2">
    <location>
        <begin position="6"/>
        <end position="149"/>
    </location>
</feature>
<evidence type="ECO:0000256" key="1">
    <source>
        <dbReference type="ARBA" id="ARBA00008791"/>
    </source>
</evidence>
<dbReference type="EMBL" id="CP000478">
    <property type="protein sequence ID" value="ABK17477.1"/>
    <property type="molecule type" value="Genomic_DNA"/>
</dbReference>
<dbReference type="Proteomes" id="UP000001784">
    <property type="component" value="Chromosome"/>
</dbReference>
<feature type="domain" description="UspA" evidence="2">
    <location>
        <begin position="164"/>
        <end position="298"/>
    </location>
</feature>
<dbReference type="SUPFAM" id="SSF52402">
    <property type="entry name" value="Adenine nucleotide alpha hydrolases-like"/>
    <property type="match status" value="2"/>
</dbReference>
<evidence type="ECO:0000313" key="4">
    <source>
        <dbReference type="Proteomes" id="UP000001784"/>
    </source>
</evidence>
<dbReference type="InterPro" id="IPR014729">
    <property type="entry name" value="Rossmann-like_a/b/a_fold"/>
</dbReference>
<protein>
    <submittedName>
        <fullName evidence="3">UspA domain protein</fullName>
    </submittedName>
</protein>
<sequence>MESARKLVLLGVDGSDQSLEIVKYASSVLNLAQTEIVLFHVMDKAPDIFWDREKDPLVNKHMEYMKNWDAHKEAKIREFMDEARKLLVAAGVPADNVSLNVQKRKEGIARDILAESKFGYDMVMVGRKGLGMVDDAMLGSVASKVLIHTTEIPICLVGGKPSAKKILVAVDNSWGSKRAVSFAGKMLTGSAPSVEMVHVVRVPHEEGEQGNNEGLIKELQAEAESVMKPVFDKAAKTLIDCGVDASKIKTKVISGVGSRAAAIFEEAKSGRIGTVVVGRRGVSEVEEFNMGRVATKLTQLGKNVALWIVI</sequence>
<keyword evidence="4" id="KW-1185">Reference proteome</keyword>
<dbReference type="PANTHER" id="PTHR46268:SF6">
    <property type="entry name" value="UNIVERSAL STRESS PROTEIN UP12"/>
    <property type="match status" value="1"/>
</dbReference>
<accession>A0LJ75</accession>
<dbReference type="AlphaFoldDB" id="A0LJ75"/>
<dbReference type="Pfam" id="PF00582">
    <property type="entry name" value="Usp"/>
    <property type="match status" value="2"/>
</dbReference>
<dbReference type="STRING" id="335543.Sfum_1790"/>
<evidence type="ECO:0000313" key="3">
    <source>
        <dbReference type="EMBL" id="ABK17477.1"/>
    </source>
</evidence>
<organism evidence="3 4">
    <name type="scientific">Syntrophobacter fumaroxidans (strain DSM 10017 / MPOB)</name>
    <dbReference type="NCBI Taxonomy" id="335543"/>
    <lineage>
        <taxon>Bacteria</taxon>
        <taxon>Pseudomonadati</taxon>
        <taxon>Thermodesulfobacteriota</taxon>
        <taxon>Syntrophobacteria</taxon>
        <taxon>Syntrophobacterales</taxon>
        <taxon>Syntrophobacteraceae</taxon>
        <taxon>Syntrophobacter</taxon>
    </lineage>
</organism>
<dbReference type="InParanoid" id="A0LJ75"/>
<dbReference type="PANTHER" id="PTHR46268">
    <property type="entry name" value="STRESS RESPONSE PROTEIN NHAX"/>
    <property type="match status" value="1"/>
</dbReference>
<dbReference type="HOGENOM" id="CLU_075315_0_1_7"/>
<dbReference type="RefSeq" id="WP_011698647.1">
    <property type="nucleotide sequence ID" value="NC_008554.1"/>
</dbReference>
<dbReference type="KEGG" id="sfu:Sfum_1790"/>
<dbReference type="CDD" id="cd00293">
    <property type="entry name" value="USP-like"/>
    <property type="match status" value="2"/>
</dbReference>
<name>A0LJ75_SYNFM</name>